<reference evidence="2" key="1">
    <citation type="journal article" date="2020" name="Stud. Mycol.">
        <title>101 Dothideomycetes genomes: a test case for predicting lifestyles and emergence of pathogens.</title>
        <authorList>
            <person name="Haridas S."/>
            <person name="Albert R."/>
            <person name="Binder M."/>
            <person name="Bloem J."/>
            <person name="Labutti K."/>
            <person name="Salamov A."/>
            <person name="Andreopoulos B."/>
            <person name="Baker S."/>
            <person name="Barry K."/>
            <person name="Bills G."/>
            <person name="Bluhm B."/>
            <person name="Cannon C."/>
            <person name="Castanera R."/>
            <person name="Culley D."/>
            <person name="Daum C."/>
            <person name="Ezra D."/>
            <person name="Gonzalez J."/>
            <person name="Henrissat B."/>
            <person name="Kuo A."/>
            <person name="Liang C."/>
            <person name="Lipzen A."/>
            <person name="Lutzoni F."/>
            <person name="Magnuson J."/>
            <person name="Mondo S."/>
            <person name="Nolan M."/>
            <person name="Ohm R."/>
            <person name="Pangilinan J."/>
            <person name="Park H.-J."/>
            <person name="Ramirez L."/>
            <person name="Alfaro M."/>
            <person name="Sun H."/>
            <person name="Tritt A."/>
            <person name="Yoshinaga Y."/>
            <person name="Zwiers L.-H."/>
            <person name="Turgeon B."/>
            <person name="Goodwin S."/>
            <person name="Spatafora J."/>
            <person name="Crous P."/>
            <person name="Grigoriev I."/>
        </authorList>
    </citation>
    <scope>NUCLEOTIDE SEQUENCE</scope>
    <source>
        <strain evidence="2">CBS 125425</strain>
    </source>
</reference>
<keyword evidence="1" id="KW-0812">Transmembrane</keyword>
<sequence>MLARAITWAEHVYNSMILIVDLVHADALIIAVINLSLSGVLGMVHYLNSVPKFMTTLKLQHNSFDPR</sequence>
<name>A0A9P4R8J2_9PLEO</name>
<keyword evidence="3" id="KW-1185">Reference proteome</keyword>
<keyword evidence="1" id="KW-1133">Transmembrane helix</keyword>
<evidence type="ECO:0000256" key="1">
    <source>
        <dbReference type="SAM" id="Phobius"/>
    </source>
</evidence>
<dbReference type="EMBL" id="ML996098">
    <property type="protein sequence ID" value="KAF2740979.1"/>
    <property type="molecule type" value="Genomic_DNA"/>
</dbReference>
<gene>
    <name evidence="2" type="ORF">EJ04DRAFT_507418</name>
</gene>
<evidence type="ECO:0000313" key="3">
    <source>
        <dbReference type="Proteomes" id="UP000799444"/>
    </source>
</evidence>
<dbReference type="Proteomes" id="UP000799444">
    <property type="component" value="Unassembled WGS sequence"/>
</dbReference>
<keyword evidence="1" id="KW-0472">Membrane</keyword>
<dbReference type="AlphaFoldDB" id="A0A9P4R8J2"/>
<proteinExistence type="predicted"/>
<accession>A0A9P4R8J2</accession>
<organism evidence="2 3">
    <name type="scientific">Polyplosphaeria fusca</name>
    <dbReference type="NCBI Taxonomy" id="682080"/>
    <lineage>
        <taxon>Eukaryota</taxon>
        <taxon>Fungi</taxon>
        <taxon>Dikarya</taxon>
        <taxon>Ascomycota</taxon>
        <taxon>Pezizomycotina</taxon>
        <taxon>Dothideomycetes</taxon>
        <taxon>Pleosporomycetidae</taxon>
        <taxon>Pleosporales</taxon>
        <taxon>Tetraplosphaeriaceae</taxon>
        <taxon>Polyplosphaeria</taxon>
    </lineage>
</organism>
<feature type="transmembrane region" description="Helical" evidence="1">
    <location>
        <begin position="27"/>
        <end position="48"/>
    </location>
</feature>
<comment type="caution">
    <text evidence="2">The sequence shown here is derived from an EMBL/GenBank/DDBJ whole genome shotgun (WGS) entry which is preliminary data.</text>
</comment>
<evidence type="ECO:0000313" key="2">
    <source>
        <dbReference type="EMBL" id="KAF2740979.1"/>
    </source>
</evidence>
<protein>
    <submittedName>
        <fullName evidence="2">Uncharacterized protein</fullName>
    </submittedName>
</protein>